<name>A0A165HBP5_EXIGL</name>
<organism evidence="1 2">
    <name type="scientific">Exidia glandulosa HHB12029</name>
    <dbReference type="NCBI Taxonomy" id="1314781"/>
    <lineage>
        <taxon>Eukaryota</taxon>
        <taxon>Fungi</taxon>
        <taxon>Dikarya</taxon>
        <taxon>Basidiomycota</taxon>
        <taxon>Agaricomycotina</taxon>
        <taxon>Agaricomycetes</taxon>
        <taxon>Auriculariales</taxon>
        <taxon>Exidiaceae</taxon>
        <taxon>Exidia</taxon>
    </lineage>
</organism>
<evidence type="ECO:0000313" key="2">
    <source>
        <dbReference type="Proteomes" id="UP000077266"/>
    </source>
</evidence>
<accession>A0A165HBP5</accession>
<proteinExistence type="predicted"/>
<protein>
    <submittedName>
        <fullName evidence="1">Uncharacterized protein</fullName>
    </submittedName>
</protein>
<keyword evidence="2" id="KW-1185">Reference proteome</keyword>
<dbReference type="EMBL" id="KV426022">
    <property type="protein sequence ID" value="KZV91728.1"/>
    <property type="molecule type" value="Genomic_DNA"/>
</dbReference>
<reference evidence="1 2" key="1">
    <citation type="journal article" date="2016" name="Mol. Biol. Evol.">
        <title>Comparative Genomics of Early-Diverging Mushroom-Forming Fungi Provides Insights into the Origins of Lignocellulose Decay Capabilities.</title>
        <authorList>
            <person name="Nagy L.G."/>
            <person name="Riley R."/>
            <person name="Tritt A."/>
            <person name="Adam C."/>
            <person name="Daum C."/>
            <person name="Floudas D."/>
            <person name="Sun H."/>
            <person name="Yadav J.S."/>
            <person name="Pangilinan J."/>
            <person name="Larsson K.H."/>
            <person name="Matsuura K."/>
            <person name="Barry K."/>
            <person name="Labutti K."/>
            <person name="Kuo R."/>
            <person name="Ohm R.A."/>
            <person name="Bhattacharya S.S."/>
            <person name="Shirouzu T."/>
            <person name="Yoshinaga Y."/>
            <person name="Martin F.M."/>
            <person name="Grigoriev I.V."/>
            <person name="Hibbett D.S."/>
        </authorList>
    </citation>
    <scope>NUCLEOTIDE SEQUENCE [LARGE SCALE GENOMIC DNA]</scope>
    <source>
        <strain evidence="1 2">HHB12029</strain>
    </source>
</reference>
<dbReference type="InParanoid" id="A0A165HBP5"/>
<sequence>MQVLARRLARASARLPMTTQRLSSTVNTPMDLRGMTRFTAKDAILRLHPAAVLSAVASLRAEPSVLSDLITLALKAPDETKSPFGGLVAELGQNPSLTYRWDDVDRILDKKPMPNVEIAMQPSHAEAVEKFAQCQDELVRKGAFRNIMGVRYLDAPFPAFEHVLRISDMVAGEGAIIVVGYWLLVVSQNLPRLSTNWERPLFDLDATRRELVRQLRMLEARRPVLMAEKNLRPALMAAYGATRIAAEDAARHWAAIVDRGKPISLRTSERALAVTRDLDTLERVWAQVKQLSPTYRPSVRTLNILDMWYAQHLVRLGARDVAVELARKYPPHATLTWLFTDDDALPGTDRNASHYVGARARRALAAELARSGLDQEDVLSMMSIHAPAPVLRGLRPWN</sequence>
<dbReference type="Proteomes" id="UP000077266">
    <property type="component" value="Unassembled WGS sequence"/>
</dbReference>
<evidence type="ECO:0000313" key="1">
    <source>
        <dbReference type="EMBL" id="KZV91728.1"/>
    </source>
</evidence>
<dbReference type="AlphaFoldDB" id="A0A165HBP5"/>
<gene>
    <name evidence="1" type="ORF">EXIGLDRAFT_719118</name>
</gene>